<keyword evidence="2" id="KW-1185">Reference proteome</keyword>
<evidence type="ECO:0000313" key="1">
    <source>
        <dbReference type="EMBL" id="CAB3993024.1"/>
    </source>
</evidence>
<evidence type="ECO:0000313" key="2">
    <source>
        <dbReference type="Proteomes" id="UP001152795"/>
    </source>
</evidence>
<comment type="caution">
    <text evidence="1">The sequence shown here is derived from an EMBL/GenBank/DDBJ whole genome shotgun (WGS) entry which is preliminary data.</text>
</comment>
<proteinExistence type="predicted"/>
<sequence length="331" mass="37525">MASDPQLLINEGELNEILRIISAAKNPECKIVGSLFGLWRNSLTQPVVQLATGPGARAKVSKEMFKPDGAYHSEIKEYLDNDHGLLQIGLWCSGSRSRYPRLDRKSREFNLRNTLVPWKGRYVVLMFVNFTRGNLEIEYEIIDKARPESSRNASLTEKDVLPGASSFRLLHPVFDRLNQGAKFSARQKKQTGYFSTSMLQRNHHQPPPPSVPNKAIFVPTPEHEPQPSQWYESDGGHSLLKKLVNGFKSHGVSVDMSRDSNSHDMTLEINRSICLHFPVDFPRGRMSLTWLNDTSRFTRNADEICNTILHRTLNILSHETALSLSTRQTAC</sequence>
<dbReference type="EMBL" id="CACRXK020002170">
    <property type="protein sequence ID" value="CAB3993024.1"/>
    <property type="molecule type" value="Genomic_DNA"/>
</dbReference>
<dbReference type="Proteomes" id="UP001152795">
    <property type="component" value="Unassembled WGS sequence"/>
</dbReference>
<organism evidence="1 2">
    <name type="scientific">Paramuricea clavata</name>
    <name type="common">Red gorgonian</name>
    <name type="synonym">Violescent sea-whip</name>
    <dbReference type="NCBI Taxonomy" id="317549"/>
    <lineage>
        <taxon>Eukaryota</taxon>
        <taxon>Metazoa</taxon>
        <taxon>Cnidaria</taxon>
        <taxon>Anthozoa</taxon>
        <taxon>Octocorallia</taxon>
        <taxon>Malacalcyonacea</taxon>
        <taxon>Plexauridae</taxon>
        <taxon>Paramuricea</taxon>
    </lineage>
</organism>
<dbReference type="AlphaFoldDB" id="A0A6S7GHX6"/>
<name>A0A6S7GHX6_PARCT</name>
<accession>A0A6S7GHX6</accession>
<protein>
    <submittedName>
        <fullName evidence="1">Uncharacterized protein</fullName>
    </submittedName>
</protein>
<gene>
    <name evidence="1" type="ORF">PACLA_8A005099</name>
</gene>
<reference evidence="1" key="1">
    <citation type="submission" date="2020-04" db="EMBL/GenBank/DDBJ databases">
        <authorList>
            <person name="Alioto T."/>
            <person name="Alioto T."/>
            <person name="Gomez Garrido J."/>
        </authorList>
    </citation>
    <scope>NUCLEOTIDE SEQUENCE</scope>
    <source>
        <strain evidence="1">A484AB</strain>
    </source>
</reference>
<dbReference type="OrthoDB" id="5986295at2759"/>